<reference evidence="3" key="2">
    <citation type="journal article" date="2015" name="Data Brief">
        <title>Shoot transcriptome of the giant reed, Arundo donax.</title>
        <authorList>
            <person name="Barrero R.A."/>
            <person name="Guerrero F.D."/>
            <person name="Moolhuijzen P."/>
            <person name="Goolsby J.A."/>
            <person name="Tidwell J."/>
            <person name="Bellgard S.E."/>
            <person name="Bellgard M.I."/>
        </authorList>
    </citation>
    <scope>NUCLEOTIDE SEQUENCE</scope>
    <source>
        <tissue evidence="3">Shoot tissue taken approximately 20 cm above the soil surface</tissue>
    </source>
</reference>
<dbReference type="GO" id="GO:0003723">
    <property type="term" value="F:RNA binding"/>
    <property type="evidence" value="ECO:0007669"/>
    <property type="project" value="InterPro"/>
</dbReference>
<dbReference type="AlphaFoldDB" id="A0A0A9GAT2"/>
<name>A0A0A9GAT2_ARUDO</name>
<proteinExistence type="predicted"/>
<feature type="domain" description="K Homology" evidence="2">
    <location>
        <begin position="107"/>
        <end position="142"/>
    </location>
</feature>
<evidence type="ECO:0000313" key="3">
    <source>
        <dbReference type="EMBL" id="JAE22185.1"/>
    </source>
</evidence>
<accession>A0A0A9GAT2</accession>
<organism evidence="3">
    <name type="scientific">Arundo donax</name>
    <name type="common">Giant reed</name>
    <name type="synonym">Donax arundinaceus</name>
    <dbReference type="NCBI Taxonomy" id="35708"/>
    <lineage>
        <taxon>Eukaryota</taxon>
        <taxon>Viridiplantae</taxon>
        <taxon>Streptophyta</taxon>
        <taxon>Embryophyta</taxon>
        <taxon>Tracheophyta</taxon>
        <taxon>Spermatophyta</taxon>
        <taxon>Magnoliopsida</taxon>
        <taxon>Liliopsida</taxon>
        <taxon>Poales</taxon>
        <taxon>Poaceae</taxon>
        <taxon>PACMAD clade</taxon>
        <taxon>Arundinoideae</taxon>
        <taxon>Arundineae</taxon>
        <taxon>Arundo</taxon>
    </lineage>
</organism>
<dbReference type="Pfam" id="PF00013">
    <property type="entry name" value="KH_1"/>
    <property type="match status" value="1"/>
</dbReference>
<dbReference type="EMBL" id="GBRH01175711">
    <property type="protein sequence ID" value="JAE22185.1"/>
    <property type="molecule type" value="Transcribed_RNA"/>
</dbReference>
<dbReference type="InterPro" id="IPR036612">
    <property type="entry name" value="KH_dom_type_1_sf"/>
</dbReference>
<dbReference type="SUPFAM" id="SSF54791">
    <property type="entry name" value="Eukaryotic type KH-domain (KH-domain type I)"/>
    <property type="match status" value="1"/>
</dbReference>
<sequence>MEISPTPAGGAAAASSSSSTPSPSTKRPATTLRLLCPSSRAAALRHSRDLHVDQPPVGDGAVLTISGPDAPAAAVRAWERVVGHRVGGDEAGDGEEEREVSGAVGCRMLAAGGQVGCVLGKGRKTVERMRQESGAQIWVFRNREQLPPCAAPGDELIHWELFSSMESTASSFNLPPAPR</sequence>
<protein>
    <recommendedName>
        <fullName evidence="2">K Homology domain-containing protein</fullName>
    </recommendedName>
</protein>
<evidence type="ECO:0000259" key="2">
    <source>
        <dbReference type="Pfam" id="PF00013"/>
    </source>
</evidence>
<dbReference type="Gene3D" id="3.30.310.210">
    <property type="match status" value="1"/>
</dbReference>
<dbReference type="InterPro" id="IPR004088">
    <property type="entry name" value="KH_dom_type_1"/>
</dbReference>
<feature type="region of interest" description="Disordered" evidence="1">
    <location>
        <begin position="1"/>
        <end position="30"/>
    </location>
</feature>
<evidence type="ECO:0000256" key="1">
    <source>
        <dbReference type="SAM" id="MobiDB-lite"/>
    </source>
</evidence>
<reference evidence="3" key="1">
    <citation type="submission" date="2014-09" db="EMBL/GenBank/DDBJ databases">
        <authorList>
            <person name="Magalhaes I.L.F."/>
            <person name="Oliveira U."/>
            <person name="Santos F.R."/>
            <person name="Vidigal T.H.D.A."/>
            <person name="Brescovit A.D."/>
            <person name="Santos A.J."/>
        </authorList>
    </citation>
    <scope>NUCLEOTIDE SEQUENCE</scope>
    <source>
        <tissue evidence="3">Shoot tissue taken approximately 20 cm above the soil surface</tissue>
    </source>
</reference>
<dbReference type="PANTHER" id="PTHR10288">
    <property type="entry name" value="KH DOMAIN CONTAINING RNA BINDING PROTEIN"/>
    <property type="match status" value="1"/>
</dbReference>